<dbReference type="EMBL" id="BEGY01000046">
    <property type="protein sequence ID" value="GAX79889.1"/>
    <property type="molecule type" value="Genomic_DNA"/>
</dbReference>
<evidence type="ECO:0000256" key="1">
    <source>
        <dbReference type="SAM" id="MobiDB-lite"/>
    </source>
</evidence>
<proteinExistence type="predicted"/>
<feature type="transmembrane region" description="Helical" evidence="2">
    <location>
        <begin position="165"/>
        <end position="184"/>
    </location>
</feature>
<dbReference type="AlphaFoldDB" id="A0A250XAG6"/>
<evidence type="ECO:0000313" key="5">
    <source>
        <dbReference type="Proteomes" id="UP000232323"/>
    </source>
</evidence>
<keyword evidence="2" id="KW-0812">Transmembrane</keyword>
<keyword evidence="2" id="KW-1133">Transmembrane helix</keyword>
<feature type="chain" id="PRO_5012128765" description="Pherophorin domain-containing protein" evidence="3">
    <location>
        <begin position="17"/>
        <end position="291"/>
    </location>
</feature>
<gene>
    <name evidence="4" type="ORF">CEUSTIGMA_g7329.t1</name>
</gene>
<keyword evidence="3" id="KW-0732">Signal</keyword>
<sequence length="291" mass="29658">MFQVVLILIFIKSSVSVTLTNFTIVATCNLTASLNSAACSLVPIQSTILIQPQQAYIIPFINVVASTFQGVKYTGFTAQLTSSNSAGTSQKIFFMFGACDSTSSAASCSTDYYNLGGSTPPSTSTCTTNCFLTDTATPTENPYYVANVTASALNFTFGVPTTGNVASYIASASAIGSLSSFVFFMGSLSSLPLTATLGLQGVVTTVSIPPPPPNPPSPPPPVAAPLPGSGGGSSGGSLSTGAIVGIAVGVGGGVILLAIVSFVFLRRRKPIVSEPAEKGHHASPQEQYSSI</sequence>
<organism evidence="4 5">
    <name type="scientific">Chlamydomonas eustigma</name>
    <dbReference type="NCBI Taxonomy" id="1157962"/>
    <lineage>
        <taxon>Eukaryota</taxon>
        <taxon>Viridiplantae</taxon>
        <taxon>Chlorophyta</taxon>
        <taxon>core chlorophytes</taxon>
        <taxon>Chlorophyceae</taxon>
        <taxon>CS clade</taxon>
        <taxon>Chlamydomonadales</taxon>
        <taxon>Chlamydomonadaceae</taxon>
        <taxon>Chlamydomonas</taxon>
    </lineage>
</organism>
<evidence type="ECO:0000256" key="2">
    <source>
        <dbReference type="SAM" id="Phobius"/>
    </source>
</evidence>
<keyword evidence="5" id="KW-1185">Reference proteome</keyword>
<dbReference type="Proteomes" id="UP000232323">
    <property type="component" value="Unassembled WGS sequence"/>
</dbReference>
<evidence type="ECO:0000313" key="4">
    <source>
        <dbReference type="EMBL" id="GAX79889.1"/>
    </source>
</evidence>
<reference evidence="4 5" key="1">
    <citation type="submission" date="2017-08" db="EMBL/GenBank/DDBJ databases">
        <title>Acidophilic green algal genome provides insights into adaptation to an acidic environment.</title>
        <authorList>
            <person name="Hirooka S."/>
            <person name="Hirose Y."/>
            <person name="Kanesaki Y."/>
            <person name="Higuchi S."/>
            <person name="Fujiwara T."/>
            <person name="Onuma R."/>
            <person name="Era A."/>
            <person name="Ohbayashi R."/>
            <person name="Uzuka A."/>
            <person name="Nozaki H."/>
            <person name="Yoshikawa H."/>
            <person name="Miyagishima S.Y."/>
        </authorList>
    </citation>
    <scope>NUCLEOTIDE SEQUENCE [LARGE SCALE GENOMIC DNA]</scope>
    <source>
        <strain evidence="4 5">NIES-2499</strain>
    </source>
</reference>
<feature type="signal peptide" evidence="3">
    <location>
        <begin position="1"/>
        <end position="16"/>
    </location>
</feature>
<feature type="transmembrane region" description="Helical" evidence="2">
    <location>
        <begin position="242"/>
        <end position="265"/>
    </location>
</feature>
<evidence type="ECO:0000256" key="3">
    <source>
        <dbReference type="SAM" id="SignalP"/>
    </source>
</evidence>
<comment type="caution">
    <text evidence="4">The sequence shown here is derived from an EMBL/GenBank/DDBJ whole genome shotgun (WGS) entry which is preliminary data.</text>
</comment>
<protein>
    <recommendedName>
        <fullName evidence="6">Pherophorin domain-containing protein</fullName>
    </recommendedName>
</protein>
<feature type="compositionally biased region" description="Pro residues" evidence="1">
    <location>
        <begin position="208"/>
        <end position="224"/>
    </location>
</feature>
<name>A0A250XAG6_9CHLO</name>
<feature type="region of interest" description="Disordered" evidence="1">
    <location>
        <begin position="208"/>
        <end position="233"/>
    </location>
</feature>
<keyword evidence="2" id="KW-0472">Membrane</keyword>
<accession>A0A250XAG6</accession>
<evidence type="ECO:0008006" key="6">
    <source>
        <dbReference type="Google" id="ProtNLM"/>
    </source>
</evidence>